<feature type="region of interest" description="Disordered" evidence="4">
    <location>
        <begin position="1"/>
        <end position="30"/>
    </location>
</feature>
<dbReference type="Gene3D" id="3.40.140.10">
    <property type="entry name" value="Cytidine Deaminase, domain 2"/>
    <property type="match status" value="1"/>
</dbReference>
<dbReference type="GO" id="GO:0016783">
    <property type="term" value="F:sulfurtransferase activity"/>
    <property type="evidence" value="ECO:0007669"/>
    <property type="project" value="InterPro"/>
</dbReference>
<reference evidence="10" key="1">
    <citation type="submission" date="2015-10" db="EMBL/GenBank/DDBJ databases">
        <authorList>
            <person name="Gilbert D.G."/>
        </authorList>
    </citation>
    <scope>NUCLEOTIDE SEQUENCE</scope>
    <source>
        <strain evidence="10">Phyl III-seqv23</strain>
    </source>
</reference>
<evidence type="ECO:0000313" key="5">
    <source>
        <dbReference type="EMBL" id="AYA49201.1"/>
    </source>
</evidence>
<comment type="function">
    <text evidence="3">Required for formate dehydrogenase (FDH) activity. Acts as a sulfur carrier protein that transfers sulfur from IscS to the molybdenum cofactor prior to its insertion into FDH.</text>
</comment>
<dbReference type="EMBL" id="LN899826">
    <property type="protein sequence ID" value="CUV39095.1"/>
    <property type="molecule type" value="Genomic_DNA"/>
</dbReference>
<dbReference type="EMBL" id="LN899822">
    <property type="protein sequence ID" value="CUV59300.1"/>
    <property type="molecule type" value="Genomic_DNA"/>
</dbReference>
<geneLocation type="plasmid" evidence="14 16">
    <name>p1</name>
</geneLocation>
<dbReference type="PATRIC" id="fig|305.107.peg.2496"/>
<dbReference type="Gene3D" id="3.10.20.10">
    <property type="match status" value="1"/>
</dbReference>
<dbReference type="EMBL" id="LN899824">
    <property type="protein sequence ID" value="CUV31676.1"/>
    <property type="molecule type" value="Genomic_DNA"/>
</dbReference>
<dbReference type="EMBL" id="LN899823">
    <property type="protein sequence ID" value="CUV24443.1"/>
    <property type="molecule type" value="Genomic_DNA"/>
</dbReference>
<evidence type="ECO:0000313" key="7">
    <source>
        <dbReference type="EMBL" id="CUV24443.1"/>
    </source>
</evidence>
<evidence type="ECO:0000256" key="4">
    <source>
        <dbReference type="SAM" id="MobiDB-lite"/>
    </source>
</evidence>
<dbReference type="PIRSF" id="PIRSF015626">
    <property type="entry name" value="FdhD"/>
    <property type="match status" value="1"/>
</dbReference>
<proteinExistence type="inferred from homology"/>
<evidence type="ECO:0000256" key="3">
    <source>
        <dbReference type="HAMAP-Rule" id="MF_00187"/>
    </source>
</evidence>
<sequence length="273" mass="28375">MTALTRHPAGLPVVSTSATRRTRAGTQEDTTTAVADEAPVALVFNGITHAVMMASPTDLEAFALGFALSEGIIDSRADWRGADVDAHPHGLEVHAEIATHCFVRLKARRRALAGPTGCGLCGIESLQTFETAPVPLAPPAWVSTLPDALVLDALKALTAAHQPANALTGGLHAAGWVPANGNGMPAHVLEDVGRHNALDKLIGRLARLGIAPADGFVVMTSRASFELVRKCVQTGVPLLATISAPSSLAIAHARTGQLTLLAFCRGDSVTRFA</sequence>
<dbReference type="SUPFAM" id="SSF53927">
    <property type="entry name" value="Cytidine deaminase-like"/>
    <property type="match status" value="1"/>
</dbReference>
<dbReference type="NCBIfam" id="TIGR00129">
    <property type="entry name" value="fdhD_narQ"/>
    <property type="match status" value="1"/>
</dbReference>
<protein>
    <recommendedName>
        <fullName evidence="3">Sulfur carrier protein FdhD</fullName>
    </recommendedName>
</protein>
<evidence type="ECO:0000256" key="2">
    <source>
        <dbReference type="ARBA" id="ARBA00023150"/>
    </source>
</evidence>
<evidence type="ECO:0000313" key="15">
    <source>
        <dbReference type="Proteomes" id="UP000262427"/>
    </source>
</evidence>
<dbReference type="PANTHER" id="PTHR30592">
    <property type="entry name" value="FORMATE DEHYDROGENASE"/>
    <property type="match status" value="1"/>
</dbReference>
<evidence type="ECO:0000313" key="9">
    <source>
        <dbReference type="EMBL" id="CUV35611.1"/>
    </source>
</evidence>
<dbReference type="EMBL" id="LN899827">
    <property type="protein sequence ID" value="CUV45003.1"/>
    <property type="molecule type" value="Genomic_DNA"/>
</dbReference>
<feature type="active site" description="Cysteine persulfide intermediate" evidence="3">
    <location>
        <position position="118"/>
    </location>
</feature>
<evidence type="ECO:0000313" key="10">
    <source>
        <dbReference type="EMBL" id="CUV39095.1"/>
    </source>
</evidence>
<dbReference type="EMBL" id="CP025742">
    <property type="protein sequence ID" value="AYA49201.1"/>
    <property type="molecule type" value="Genomic_DNA"/>
</dbReference>
<dbReference type="GO" id="GO:0006777">
    <property type="term" value="P:Mo-molybdopterin cofactor biosynthetic process"/>
    <property type="evidence" value="ECO:0007669"/>
    <property type="project" value="UniProtKB-UniRule"/>
</dbReference>
<evidence type="ECO:0000313" key="14">
    <source>
        <dbReference type="EMBL" id="UZF17263.1"/>
    </source>
</evidence>
<dbReference type="Pfam" id="PF02634">
    <property type="entry name" value="FdhD-NarQ"/>
    <property type="match status" value="1"/>
</dbReference>
<evidence type="ECO:0000313" key="6">
    <source>
        <dbReference type="EMBL" id="CUV18032.1"/>
    </source>
</evidence>
<keyword evidence="14" id="KW-0614">Plasmid</keyword>
<comment type="similarity">
    <text evidence="3">Belongs to the FdhD family.</text>
</comment>
<dbReference type="PANTHER" id="PTHR30592:SF1">
    <property type="entry name" value="SULFUR CARRIER PROTEIN FDHD"/>
    <property type="match status" value="1"/>
</dbReference>
<evidence type="ECO:0000313" key="8">
    <source>
        <dbReference type="EMBL" id="CUV31676.1"/>
    </source>
</evidence>
<accession>A0A0K1ZSG2</accession>
<organism evidence="10">
    <name type="scientific">Ralstonia solanacearum</name>
    <name type="common">Pseudomonas solanacearum</name>
    <dbReference type="NCBI Taxonomy" id="305"/>
    <lineage>
        <taxon>Bacteria</taxon>
        <taxon>Pseudomonadati</taxon>
        <taxon>Pseudomonadota</taxon>
        <taxon>Betaproteobacteria</taxon>
        <taxon>Burkholderiales</taxon>
        <taxon>Burkholderiaceae</taxon>
        <taxon>Ralstonia</taxon>
        <taxon>Ralstonia solanacearum species complex</taxon>
    </lineage>
</organism>
<evidence type="ECO:0000313" key="11">
    <source>
        <dbReference type="EMBL" id="CUV45003.1"/>
    </source>
</evidence>
<dbReference type="InterPro" id="IPR016193">
    <property type="entry name" value="Cytidine_deaminase-like"/>
</dbReference>
<gene>
    <name evidence="3 10" type="primary">fdhD</name>
    <name evidence="14" type="ORF">LH706_25205</name>
    <name evidence="6" type="ORF">PSS4_v1_440005</name>
    <name evidence="13" type="ORF">RD1301_v1_380002</name>
    <name evidence="5" type="ORF">RSP824_22775</name>
    <name evidence="7" type="ORF">RUN1744_v1_650019</name>
    <name evidence="8" type="ORF">RUN1985_v1_990028</name>
    <name evidence="12" type="ORF">RUN215_v1_390102</name>
    <name evidence="9" type="ORF">TD1301_v1_1540032</name>
    <name evidence="10" type="ORF">TF3108_v1_230050</name>
    <name evidence="11" type="ORF">TO10_v1_220070</name>
</gene>
<dbReference type="GO" id="GO:0005737">
    <property type="term" value="C:cytoplasm"/>
    <property type="evidence" value="ECO:0007669"/>
    <property type="project" value="UniProtKB-SubCell"/>
</dbReference>
<comment type="caution">
    <text evidence="3">Lacks conserved residue(s) required for the propagation of feature annotation.</text>
</comment>
<dbReference type="EMBL" id="LN899821">
    <property type="protein sequence ID" value="CUV18032.1"/>
    <property type="molecule type" value="Genomic_DNA"/>
</dbReference>
<evidence type="ECO:0000313" key="12">
    <source>
        <dbReference type="EMBL" id="CUV54752.1"/>
    </source>
</evidence>
<dbReference type="EMBL" id="CP085044">
    <property type="protein sequence ID" value="UZF17263.1"/>
    <property type="molecule type" value="Genomic_DNA"/>
</dbReference>
<keyword evidence="1 3" id="KW-0963">Cytoplasm</keyword>
<dbReference type="EMBL" id="LN899825">
    <property type="protein sequence ID" value="CUV35611.1"/>
    <property type="molecule type" value="Genomic_DNA"/>
</dbReference>
<dbReference type="InterPro" id="IPR003786">
    <property type="entry name" value="FdhD"/>
</dbReference>
<reference evidence="5" key="2">
    <citation type="submission" date="2018-01" db="EMBL/GenBank/DDBJ databases">
        <title>Ralstonia pseudosolanacearum P824 infects blueberry.</title>
        <authorList>
            <person name="Bocsanczy A.M."/>
            <person name="Norman D.J."/>
        </authorList>
    </citation>
    <scope>NUCLEOTIDE SEQUENCE</scope>
    <source>
        <strain evidence="5">P824</strain>
    </source>
</reference>
<reference evidence="15" key="3">
    <citation type="submission" date="2018-01" db="EMBL/GenBank/DDBJ databases">
        <title>Raltonia solanacearum P824 infects blueberry.</title>
        <authorList>
            <person name="Bocsanczy A.M."/>
            <person name="Norman D.J."/>
        </authorList>
    </citation>
    <scope>NUCLEOTIDE SEQUENCE [LARGE SCALE GENOMIC DNA]</scope>
    <source>
        <strain evidence="15">P824</strain>
    </source>
</reference>
<evidence type="ECO:0000313" key="16">
    <source>
        <dbReference type="Proteomes" id="UP001164049"/>
    </source>
</evidence>
<dbReference type="AlphaFoldDB" id="A0A0K1ZSG2"/>
<evidence type="ECO:0000313" key="13">
    <source>
        <dbReference type="EMBL" id="CUV59300.1"/>
    </source>
</evidence>
<reference evidence="14" key="4">
    <citation type="submission" date="2021-10" db="EMBL/GenBank/DDBJ databases">
        <title>Complete genome sequences of five Ralstonia solancearum strains isolated from sunflower.</title>
        <authorList>
            <person name="She X."/>
            <person name="He Z."/>
        </authorList>
    </citation>
    <scope>NUCLEOTIDE SEQUENCE</scope>
    <source>
        <strain evidence="14">RS638</strain>
        <plasmid evidence="14">p1</plasmid>
    </source>
</reference>
<keyword evidence="2 3" id="KW-0501">Molybdenum cofactor biosynthesis</keyword>
<dbReference type="EMBL" id="LN899820">
    <property type="protein sequence ID" value="CUV54752.1"/>
    <property type="molecule type" value="Genomic_DNA"/>
</dbReference>
<name>A0A0K1ZSG2_RALSL</name>
<dbReference type="HAMAP" id="MF_00187">
    <property type="entry name" value="FdhD"/>
    <property type="match status" value="1"/>
</dbReference>
<comment type="subcellular location">
    <subcellularLocation>
        <location evidence="3">Cytoplasm</location>
    </subcellularLocation>
</comment>
<evidence type="ECO:0000256" key="1">
    <source>
        <dbReference type="ARBA" id="ARBA00022490"/>
    </source>
</evidence>
<dbReference type="GO" id="GO:0097163">
    <property type="term" value="F:sulfur carrier activity"/>
    <property type="evidence" value="ECO:0007669"/>
    <property type="project" value="UniProtKB-UniRule"/>
</dbReference>
<dbReference type="Proteomes" id="UP000262427">
    <property type="component" value="Chromosome MP"/>
</dbReference>